<evidence type="ECO:0000256" key="3">
    <source>
        <dbReference type="ARBA" id="ARBA00023125"/>
    </source>
</evidence>
<feature type="domain" description="HTH myb-type" evidence="8">
    <location>
        <begin position="29"/>
        <end position="81"/>
    </location>
</feature>
<reference evidence="9 10" key="1">
    <citation type="submission" date="2024-12" db="EMBL/GenBank/DDBJ databases">
        <title>The unique morphological basis and parallel evolutionary history of personate flowers in Penstemon.</title>
        <authorList>
            <person name="Depatie T.H."/>
            <person name="Wessinger C.A."/>
        </authorList>
    </citation>
    <scope>NUCLEOTIDE SEQUENCE [LARGE SCALE GENOMIC DNA]</scope>
    <source>
        <strain evidence="9">WTNN_2</strain>
        <tissue evidence="9">Leaf</tissue>
    </source>
</reference>
<dbReference type="InterPro" id="IPR015495">
    <property type="entry name" value="Myb_TF_plants"/>
</dbReference>
<comment type="function">
    <text evidence="5">Transcription factor.</text>
</comment>
<dbReference type="InterPro" id="IPR001005">
    <property type="entry name" value="SANT/Myb"/>
</dbReference>
<feature type="compositionally biased region" description="Basic and acidic residues" evidence="6">
    <location>
        <begin position="1"/>
        <end position="14"/>
    </location>
</feature>
<feature type="compositionally biased region" description="Low complexity" evidence="6">
    <location>
        <begin position="147"/>
        <end position="159"/>
    </location>
</feature>
<dbReference type="Gene3D" id="1.10.10.60">
    <property type="entry name" value="Homeodomain-like"/>
    <property type="match status" value="2"/>
</dbReference>
<dbReference type="InterPro" id="IPR009057">
    <property type="entry name" value="Homeodomain-like_sf"/>
</dbReference>
<organism evidence="9 10">
    <name type="scientific">Penstemon smallii</name>
    <dbReference type="NCBI Taxonomy" id="265156"/>
    <lineage>
        <taxon>Eukaryota</taxon>
        <taxon>Viridiplantae</taxon>
        <taxon>Streptophyta</taxon>
        <taxon>Embryophyta</taxon>
        <taxon>Tracheophyta</taxon>
        <taxon>Spermatophyta</taxon>
        <taxon>Magnoliopsida</taxon>
        <taxon>eudicotyledons</taxon>
        <taxon>Gunneridae</taxon>
        <taxon>Pentapetalae</taxon>
        <taxon>asterids</taxon>
        <taxon>lamiids</taxon>
        <taxon>Lamiales</taxon>
        <taxon>Plantaginaceae</taxon>
        <taxon>Cheloneae</taxon>
        <taxon>Penstemon</taxon>
    </lineage>
</organism>
<dbReference type="SMART" id="SM00717">
    <property type="entry name" value="SANT"/>
    <property type="match status" value="2"/>
</dbReference>
<dbReference type="PANTHER" id="PTHR10641:SF1386">
    <property type="entry name" value="TRANSCRIPTION FACTOR MYB41"/>
    <property type="match status" value="1"/>
</dbReference>
<evidence type="ECO:0000313" key="10">
    <source>
        <dbReference type="Proteomes" id="UP001634393"/>
    </source>
</evidence>
<feature type="region of interest" description="Disordered" evidence="6">
    <location>
        <begin position="139"/>
        <end position="166"/>
    </location>
</feature>
<dbReference type="CDD" id="cd00167">
    <property type="entry name" value="SANT"/>
    <property type="match status" value="2"/>
</dbReference>
<dbReference type="PANTHER" id="PTHR10641">
    <property type="entry name" value="MYB FAMILY TRANSCRIPTION FACTOR"/>
    <property type="match status" value="1"/>
</dbReference>
<feature type="domain" description="Myb-like" evidence="7">
    <location>
        <begin position="82"/>
        <end position="132"/>
    </location>
</feature>
<dbReference type="FunFam" id="1.10.10.60:FF:000001">
    <property type="entry name" value="MYB-related transcription factor"/>
    <property type="match status" value="1"/>
</dbReference>
<evidence type="ECO:0000259" key="7">
    <source>
        <dbReference type="PROSITE" id="PS50090"/>
    </source>
</evidence>
<keyword evidence="3" id="KW-0238">DNA-binding</keyword>
<dbReference type="AlphaFoldDB" id="A0ABD3TKS9"/>
<proteinExistence type="predicted"/>
<feature type="domain" description="HTH myb-type" evidence="8">
    <location>
        <begin position="82"/>
        <end position="136"/>
    </location>
</feature>
<evidence type="ECO:0000256" key="6">
    <source>
        <dbReference type="SAM" id="MobiDB-lite"/>
    </source>
</evidence>
<evidence type="ECO:0000256" key="2">
    <source>
        <dbReference type="ARBA" id="ARBA00022737"/>
    </source>
</evidence>
<keyword evidence="2" id="KW-0677">Repeat</keyword>
<evidence type="ECO:0000313" key="9">
    <source>
        <dbReference type="EMBL" id="KAL3837699.1"/>
    </source>
</evidence>
<evidence type="ECO:0000256" key="1">
    <source>
        <dbReference type="ARBA" id="ARBA00004123"/>
    </source>
</evidence>
<dbReference type="PROSITE" id="PS51294">
    <property type="entry name" value="HTH_MYB"/>
    <property type="match status" value="2"/>
</dbReference>
<dbReference type="InterPro" id="IPR017930">
    <property type="entry name" value="Myb_dom"/>
</dbReference>
<feature type="region of interest" description="Disordered" evidence="6">
    <location>
        <begin position="1"/>
        <end position="25"/>
    </location>
</feature>
<evidence type="ECO:0000256" key="4">
    <source>
        <dbReference type="ARBA" id="ARBA00023242"/>
    </source>
</evidence>
<keyword evidence="4" id="KW-0539">Nucleus</keyword>
<comment type="subcellular location">
    <subcellularLocation>
        <location evidence="1">Nucleus</location>
    </subcellularLocation>
</comment>
<feature type="domain" description="Myb-like" evidence="7">
    <location>
        <begin position="29"/>
        <end position="81"/>
    </location>
</feature>
<gene>
    <name evidence="9" type="ORF">ACJIZ3_022290</name>
</gene>
<dbReference type="Pfam" id="PF00249">
    <property type="entry name" value="Myb_DNA-binding"/>
    <property type="match status" value="2"/>
</dbReference>
<dbReference type="PROSITE" id="PS50090">
    <property type="entry name" value="MYB_LIKE"/>
    <property type="match status" value="2"/>
</dbReference>
<name>A0ABD3TKS9_9LAMI</name>
<protein>
    <submittedName>
        <fullName evidence="9">Uncharacterized protein</fullName>
    </submittedName>
</protein>
<sequence length="278" mass="31772">MKGKKRDKEEEMEKNKKKKKRGRIPCCQKDGVRRGAWTPEEDKILVDFISQNGHGTWRNLPKLAGLFRCGKSCRLRWTNYLRPDIKRGPFTPEEENTIIHLHNTHGNKWASIASNLPGRTDNDIKNFFNSHLRKRFRSSVDPTLQPSSSSNKSLDLKSNTASNLEAESRVSTKGDYFMQLWNSEVGESFRNINENVTVSESSPSSSLTKVEPPCKITSSIEEKADDEKVFNCKKEVEDFEFDDSSDAMLRLLLDFPVGDNDMGFLQGTTDDSFYQLHP</sequence>
<evidence type="ECO:0000259" key="8">
    <source>
        <dbReference type="PROSITE" id="PS51294"/>
    </source>
</evidence>
<accession>A0ABD3TKS9</accession>
<dbReference type="Proteomes" id="UP001634393">
    <property type="component" value="Unassembled WGS sequence"/>
</dbReference>
<evidence type="ECO:0000256" key="5">
    <source>
        <dbReference type="ARBA" id="ARBA00057804"/>
    </source>
</evidence>
<dbReference type="GO" id="GO:0003677">
    <property type="term" value="F:DNA binding"/>
    <property type="evidence" value="ECO:0007669"/>
    <property type="project" value="UniProtKB-KW"/>
</dbReference>
<dbReference type="EMBL" id="JBJXBP010000003">
    <property type="protein sequence ID" value="KAL3837699.1"/>
    <property type="molecule type" value="Genomic_DNA"/>
</dbReference>
<dbReference type="SUPFAM" id="SSF46689">
    <property type="entry name" value="Homeodomain-like"/>
    <property type="match status" value="1"/>
</dbReference>
<dbReference type="GO" id="GO:0005634">
    <property type="term" value="C:nucleus"/>
    <property type="evidence" value="ECO:0007669"/>
    <property type="project" value="UniProtKB-SubCell"/>
</dbReference>
<comment type="caution">
    <text evidence="9">The sequence shown here is derived from an EMBL/GenBank/DDBJ whole genome shotgun (WGS) entry which is preliminary data.</text>
</comment>
<keyword evidence="10" id="KW-1185">Reference proteome</keyword>